<protein>
    <recommendedName>
        <fullName evidence="3">Transposase</fullName>
    </recommendedName>
</protein>
<dbReference type="Proteomes" id="UP000623440">
    <property type="component" value="Unassembled WGS sequence"/>
</dbReference>
<proteinExistence type="predicted"/>
<comment type="caution">
    <text evidence="1">The sequence shown here is derived from an EMBL/GenBank/DDBJ whole genome shotgun (WGS) entry which is preliminary data.</text>
</comment>
<name>A0ABR8E452_9NOSO</name>
<sequence length="64" mass="7123">MQAKNSHPTKAIEARKVSAQNFGVEIYSGSHDQPNGLEEDFSRIMLPKQGISPSCKIRSYTQKS</sequence>
<evidence type="ECO:0000313" key="1">
    <source>
        <dbReference type="EMBL" id="MBD2535335.1"/>
    </source>
</evidence>
<evidence type="ECO:0008006" key="3">
    <source>
        <dbReference type="Google" id="ProtNLM"/>
    </source>
</evidence>
<reference evidence="1 2" key="1">
    <citation type="journal article" date="2020" name="ISME J.">
        <title>Comparative genomics reveals insights into cyanobacterial evolution and habitat adaptation.</title>
        <authorList>
            <person name="Chen M.Y."/>
            <person name="Teng W.K."/>
            <person name="Zhao L."/>
            <person name="Hu C.X."/>
            <person name="Zhou Y.K."/>
            <person name="Han B.P."/>
            <person name="Song L.R."/>
            <person name="Shu W.S."/>
        </authorList>
    </citation>
    <scope>NUCLEOTIDE SEQUENCE [LARGE SCALE GENOMIC DNA]</scope>
    <source>
        <strain evidence="1 2">FACHB-838</strain>
    </source>
</reference>
<organism evidence="1 2">
    <name type="scientific">Nostoc flagelliforme FACHB-838</name>
    <dbReference type="NCBI Taxonomy" id="2692904"/>
    <lineage>
        <taxon>Bacteria</taxon>
        <taxon>Bacillati</taxon>
        <taxon>Cyanobacteriota</taxon>
        <taxon>Cyanophyceae</taxon>
        <taxon>Nostocales</taxon>
        <taxon>Nostocaceae</taxon>
        <taxon>Nostoc</taxon>
    </lineage>
</organism>
<keyword evidence="2" id="KW-1185">Reference proteome</keyword>
<dbReference type="EMBL" id="JACJSI010000263">
    <property type="protein sequence ID" value="MBD2535335.1"/>
    <property type="molecule type" value="Genomic_DNA"/>
</dbReference>
<accession>A0ABR8E452</accession>
<evidence type="ECO:0000313" key="2">
    <source>
        <dbReference type="Proteomes" id="UP000623440"/>
    </source>
</evidence>
<gene>
    <name evidence="1" type="ORF">H6G97_40445</name>
</gene>